<dbReference type="AlphaFoldDB" id="A0AB37X2Y8"/>
<dbReference type="Proteomes" id="UP000292095">
    <property type="component" value="Unassembled WGS sequence"/>
</dbReference>
<gene>
    <name evidence="3" type="ORF">C0Q91_31270</name>
</gene>
<evidence type="ECO:0000313" key="3">
    <source>
        <dbReference type="EMBL" id="RZE30755.1"/>
    </source>
</evidence>
<protein>
    <submittedName>
        <fullName evidence="3">Uncharacterized protein</fullName>
    </submittedName>
</protein>
<feature type="transmembrane region" description="Helical" evidence="2">
    <location>
        <begin position="6"/>
        <end position="24"/>
    </location>
</feature>
<comment type="caution">
    <text evidence="3">The sequence shown here is derived from an EMBL/GenBank/DDBJ whole genome shotgun (WGS) entry which is preliminary data.</text>
</comment>
<evidence type="ECO:0000256" key="1">
    <source>
        <dbReference type="SAM" id="MobiDB-lite"/>
    </source>
</evidence>
<dbReference type="RefSeq" id="WP_031178605.1">
    <property type="nucleotide sequence ID" value="NZ_CP109142.1"/>
</dbReference>
<name>A0AB37X2Y8_9ACTN</name>
<sequence length="72" mass="7865">MSLDFVMLIVSAAAAVTAAVYYFGRKVLKGTEALLLDLVPVIHALGKVRSAWRQTRQPEAVTGREEDPRALP</sequence>
<feature type="compositionally biased region" description="Basic and acidic residues" evidence="1">
    <location>
        <begin position="62"/>
        <end position="72"/>
    </location>
</feature>
<evidence type="ECO:0000256" key="2">
    <source>
        <dbReference type="SAM" id="Phobius"/>
    </source>
</evidence>
<feature type="region of interest" description="Disordered" evidence="1">
    <location>
        <begin position="52"/>
        <end position="72"/>
    </location>
</feature>
<evidence type="ECO:0000313" key="4">
    <source>
        <dbReference type="Proteomes" id="UP000292095"/>
    </source>
</evidence>
<dbReference type="EMBL" id="PKLK01000038">
    <property type="protein sequence ID" value="RZE30755.1"/>
    <property type="molecule type" value="Genomic_DNA"/>
</dbReference>
<keyword evidence="2" id="KW-0472">Membrane</keyword>
<accession>A0AB37X2Y8</accession>
<reference evidence="3 4" key="1">
    <citation type="submission" date="2017-12" db="EMBL/GenBank/DDBJ databases">
        <title>Population genomics insights into the ecological differentiation and adaptive evolution in streptomycetes.</title>
        <authorList>
            <person name="Li Y."/>
            <person name="Huang Y."/>
        </authorList>
    </citation>
    <scope>NUCLEOTIDE SEQUENCE [LARGE SCALE GENOMIC DNA]</scope>
    <source>
        <strain evidence="3 4">FXJ.2339</strain>
    </source>
</reference>
<keyword evidence="2" id="KW-1133">Transmembrane helix</keyword>
<organism evidence="3 4">
    <name type="scientific">Streptomyces albidoflavus</name>
    <dbReference type="NCBI Taxonomy" id="1886"/>
    <lineage>
        <taxon>Bacteria</taxon>
        <taxon>Bacillati</taxon>
        <taxon>Actinomycetota</taxon>
        <taxon>Actinomycetes</taxon>
        <taxon>Kitasatosporales</taxon>
        <taxon>Streptomycetaceae</taxon>
        <taxon>Streptomyces</taxon>
        <taxon>Streptomyces albidoflavus group</taxon>
    </lineage>
</organism>
<keyword evidence="2" id="KW-0812">Transmembrane</keyword>
<proteinExistence type="predicted"/>